<dbReference type="RefSeq" id="WP_020894200.1">
    <property type="nucleotide sequence ID" value="NZ_BJYV01000033.1"/>
</dbReference>
<keyword evidence="3" id="KW-1185">Reference proteome</keyword>
<accession>A0A512CIG7</accession>
<evidence type="ECO:0000313" key="3">
    <source>
        <dbReference type="Proteomes" id="UP000321301"/>
    </source>
</evidence>
<proteinExistence type="predicted"/>
<feature type="region of interest" description="Disordered" evidence="1">
    <location>
        <begin position="39"/>
        <end position="77"/>
    </location>
</feature>
<evidence type="ECO:0008006" key="4">
    <source>
        <dbReference type="Google" id="ProtNLM"/>
    </source>
</evidence>
<dbReference type="Proteomes" id="UP000321301">
    <property type="component" value="Unassembled WGS sequence"/>
</dbReference>
<gene>
    <name evidence="2" type="ORF">CQA01_45370</name>
</gene>
<reference evidence="2 3" key="1">
    <citation type="submission" date="2019-07" db="EMBL/GenBank/DDBJ databases">
        <title>Whole genome shotgun sequence of Cyclobacterium qasimii NBRC 106168.</title>
        <authorList>
            <person name="Hosoyama A."/>
            <person name="Uohara A."/>
            <person name="Ohji S."/>
            <person name="Ichikawa N."/>
        </authorList>
    </citation>
    <scope>NUCLEOTIDE SEQUENCE [LARGE SCALE GENOMIC DNA]</scope>
    <source>
        <strain evidence="2 3">NBRC 106168</strain>
    </source>
</reference>
<feature type="compositionally biased region" description="Basic and acidic residues" evidence="1">
    <location>
        <begin position="40"/>
        <end position="77"/>
    </location>
</feature>
<dbReference type="EMBL" id="BJYV01000033">
    <property type="protein sequence ID" value="GEO24003.1"/>
    <property type="molecule type" value="Genomic_DNA"/>
</dbReference>
<sequence length="77" mass="9052">MDLAVKKIELINWLTTQDETMIKKIDALRKSSMESAYRARMGENLESKLTRSKADRKSGKTHSQEDVENFFESKWDR</sequence>
<dbReference type="AlphaFoldDB" id="A0A512CIG7"/>
<evidence type="ECO:0000256" key="1">
    <source>
        <dbReference type="SAM" id="MobiDB-lite"/>
    </source>
</evidence>
<organism evidence="2 3">
    <name type="scientific">Cyclobacterium qasimii</name>
    <dbReference type="NCBI Taxonomy" id="1350429"/>
    <lineage>
        <taxon>Bacteria</taxon>
        <taxon>Pseudomonadati</taxon>
        <taxon>Bacteroidota</taxon>
        <taxon>Cytophagia</taxon>
        <taxon>Cytophagales</taxon>
        <taxon>Cyclobacteriaceae</taxon>
        <taxon>Cyclobacterium</taxon>
    </lineage>
</organism>
<comment type="caution">
    <text evidence="2">The sequence shown here is derived from an EMBL/GenBank/DDBJ whole genome shotgun (WGS) entry which is preliminary data.</text>
</comment>
<protein>
    <recommendedName>
        <fullName evidence="4">Antitoxin</fullName>
    </recommendedName>
</protein>
<evidence type="ECO:0000313" key="2">
    <source>
        <dbReference type="EMBL" id="GEO24003.1"/>
    </source>
</evidence>
<name>A0A512CIG7_9BACT</name>